<evidence type="ECO:0000313" key="8">
    <source>
        <dbReference type="Proteomes" id="UP000183983"/>
    </source>
</evidence>
<dbReference type="Proteomes" id="UP000183983">
    <property type="component" value="Unassembled WGS sequence"/>
</dbReference>
<dbReference type="SUPFAM" id="SSF52172">
    <property type="entry name" value="CheY-like"/>
    <property type="match status" value="1"/>
</dbReference>
<dbReference type="InterPro" id="IPR008207">
    <property type="entry name" value="Sig_transdc_His_kin_Hpt_dom"/>
</dbReference>
<keyword evidence="2" id="KW-0902">Two-component regulatory system</keyword>
<dbReference type="AlphaFoldDB" id="A0A1M7PIF1"/>
<feature type="domain" description="HPt" evidence="6">
    <location>
        <begin position="89"/>
        <end position="186"/>
    </location>
</feature>
<sequence length="197" mass="21622">MPVMNGYDLTRGIRAHEHSLKLEPCPVWGFTANAQPEEIHRCMDAGMNDCLFKPISLALLSEKLAHLEPVVHSAPAFNLSSVHSLTGERPEMVKRLLAQLLQSNREDRQLLATLMREGRRDDVREMAHRIKGAARIISAAQVVQACDALEAACEPDAADAQLQAAHGVVNMTMIELERALVAQQARAETPGHSPPGR</sequence>
<dbReference type="CDD" id="cd17546">
    <property type="entry name" value="REC_hyHK_CKI1_RcsC-like"/>
    <property type="match status" value="1"/>
</dbReference>
<organism evidence="7 8">
    <name type="scientific">Pseudomonas asturiensis</name>
    <dbReference type="NCBI Taxonomy" id="1190415"/>
    <lineage>
        <taxon>Bacteria</taxon>
        <taxon>Pseudomonadati</taxon>
        <taxon>Pseudomonadota</taxon>
        <taxon>Gammaproteobacteria</taxon>
        <taxon>Pseudomonadales</taxon>
        <taxon>Pseudomonadaceae</taxon>
        <taxon>Pseudomonas</taxon>
    </lineage>
</organism>
<dbReference type="OrthoDB" id="9797243at2"/>
<dbReference type="Gene3D" id="3.40.50.2300">
    <property type="match status" value="1"/>
</dbReference>
<dbReference type="CDD" id="cd00088">
    <property type="entry name" value="HPT"/>
    <property type="match status" value="1"/>
</dbReference>
<protein>
    <recommendedName>
        <fullName evidence="9">Hpt domain-containing protein</fullName>
    </recommendedName>
</protein>
<dbReference type="PANTHER" id="PTHR43719:SF28">
    <property type="entry name" value="PEROXIDE STRESS-ACTIVATED HISTIDINE KINASE MAK1-RELATED"/>
    <property type="match status" value="1"/>
</dbReference>
<evidence type="ECO:0000256" key="1">
    <source>
        <dbReference type="ARBA" id="ARBA00022553"/>
    </source>
</evidence>
<evidence type="ECO:0000259" key="6">
    <source>
        <dbReference type="PROSITE" id="PS50894"/>
    </source>
</evidence>
<feature type="domain" description="Response regulatory" evidence="5">
    <location>
        <begin position="1"/>
        <end position="68"/>
    </location>
</feature>
<evidence type="ECO:0000256" key="4">
    <source>
        <dbReference type="PROSITE-ProRule" id="PRU00169"/>
    </source>
</evidence>
<dbReference type="GO" id="GO:0000160">
    <property type="term" value="P:phosphorelay signal transduction system"/>
    <property type="evidence" value="ECO:0007669"/>
    <property type="project" value="UniProtKB-KW"/>
</dbReference>
<keyword evidence="1 3" id="KW-0597">Phosphoprotein</keyword>
<dbReference type="GO" id="GO:0004672">
    <property type="term" value="F:protein kinase activity"/>
    <property type="evidence" value="ECO:0007669"/>
    <property type="project" value="UniProtKB-ARBA"/>
</dbReference>
<dbReference type="PROSITE" id="PS50894">
    <property type="entry name" value="HPT"/>
    <property type="match status" value="1"/>
</dbReference>
<dbReference type="STRING" id="1190415.SAMN05216593_1119"/>
<evidence type="ECO:0000259" key="5">
    <source>
        <dbReference type="PROSITE" id="PS50110"/>
    </source>
</evidence>
<dbReference type="SUPFAM" id="SSF47226">
    <property type="entry name" value="Histidine-containing phosphotransfer domain, HPT domain"/>
    <property type="match status" value="1"/>
</dbReference>
<dbReference type="Pfam" id="PF01627">
    <property type="entry name" value="Hpt"/>
    <property type="match status" value="1"/>
</dbReference>
<evidence type="ECO:0000313" key="7">
    <source>
        <dbReference type="EMBL" id="SHN16952.1"/>
    </source>
</evidence>
<proteinExistence type="predicted"/>
<accession>A0A1M7PIF1</accession>
<dbReference type="InterPro" id="IPR036641">
    <property type="entry name" value="HPT_dom_sf"/>
</dbReference>
<dbReference type="InterPro" id="IPR050956">
    <property type="entry name" value="2C_system_His_kinase"/>
</dbReference>
<dbReference type="InterPro" id="IPR011006">
    <property type="entry name" value="CheY-like_superfamily"/>
</dbReference>
<dbReference type="PROSITE" id="PS50110">
    <property type="entry name" value="RESPONSE_REGULATORY"/>
    <property type="match status" value="1"/>
</dbReference>
<evidence type="ECO:0000256" key="3">
    <source>
        <dbReference type="PROSITE-ProRule" id="PRU00110"/>
    </source>
</evidence>
<feature type="modified residue" description="Phosphohistidine" evidence="3">
    <location>
        <position position="128"/>
    </location>
</feature>
<name>A0A1M7PIF1_9PSED</name>
<evidence type="ECO:0000256" key="2">
    <source>
        <dbReference type="ARBA" id="ARBA00023012"/>
    </source>
</evidence>
<dbReference type="RefSeq" id="WP_073169301.1">
    <property type="nucleotide sequence ID" value="NZ_FRDA01000011.1"/>
</dbReference>
<dbReference type="EMBL" id="FRDA01000011">
    <property type="protein sequence ID" value="SHN16952.1"/>
    <property type="molecule type" value="Genomic_DNA"/>
</dbReference>
<reference evidence="7 8" key="1">
    <citation type="submission" date="2016-11" db="EMBL/GenBank/DDBJ databases">
        <authorList>
            <person name="Jaros S."/>
            <person name="Januszkiewicz K."/>
            <person name="Wedrychowicz H."/>
        </authorList>
    </citation>
    <scope>NUCLEOTIDE SEQUENCE [LARGE SCALE GENOMIC DNA]</scope>
    <source>
        <strain evidence="7 8">LMG 26898</strain>
    </source>
</reference>
<dbReference type="Gene3D" id="1.20.120.160">
    <property type="entry name" value="HPT domain"/>
    <property type="match status" value="1"/>
</dbReference>
<gene>
    <name evidence="7" type="ORF">SAMN05216593_1119</name>
</gene>
<dbReference type="InterPro" id="IPR001789">
    <property type="entry name" value="Sig_transdc_resp-reg_receiver"/>
</dbReference>
<dbReference type="Pfam" id="PF00072">
    <property type="entry name" value="Response_reg"/>
    <property type="match status" value="1"/>
</dbReference>
<comment type="caution">
    <text evidence="4">Lacks conserved residue(s) required for the propagation of feature annotation.</text>
</comment>
<dbReference type="PANTHER" id="PTHR43719">
    <property type="entry name" value="TWO-COMPONENT HISTIDINE KINASE"/>
    <property type="match status" value="1"/>
</dbReference>
<evidence type="ECO:0008006" key="9">
    <source>
        <dbReference type="Google" id="ProtNLM"/>
    </source>
</evidence>